<reference evidence="2" key="1">
    <citation type="journal article" date="2019" name="Int. J. Syst. Evol. Microbiol.">
        <title>The Global Catalogue of Microorganisms (GCM) 10K type strain sequencing project: providing services to taxonomists for standard genome sequencing and annotation.</title>
        <authorList>
            <consortium name="The Broad Institute Genomics Platform"/>
            <consortium name="The Broad Institute Genome Sequencing Center for Infectious Disease"/>
            <person name="Wu L."/>
            <person name="Ma J."/>
        </authorList>
    </citation>
    <scope>NUCLEOTIDE SEQUENCE [LARGE SCALE GENOMIC DNA]</scope>
    <source>
        <strain evidence="2">CECT 7798</strain>
    </source>
</reference>
<name>A0ABV7Y1K2_9FLAO</name>
<organism evidence="1 2">
    <name type="scientific">Chryseobacterium tructae</name>
    <dbReference type="NCBI Taxonomy" id="1037380"/>
    <lineage>
        <taxon>Bacteria</taxon>
        <taxon>Pseudomonadati</taxon>
        <taxon>Bacteroidota</taxon>
        <taxon>Flavobacteriia</taxon>
        <taxon>Flavobacteriales</taxon>
        <taxon>Weeksellaceae</taxon>
        <taxon>Chryseobacterium group</taxon>
        <taxon>Chryseobacterium</taxon>
    </lineage>
</organism>
<proteinExistence type="predicted"/>
<accession>A0ABV7Y1K2</accession>
<dbReference type="RefSeq" id="WP_290299499.1">
    <property type="nucleotide sequence ID" value="NZ_JAUFQR010000001.1"/>
</dbReference>
<evidence type="ECO:0000313" key="1">
    <source>
        <dbReference type="EMBL" id="MFC3757944.1"/>
    </source>
</evidence>
<protein>
    <submittedName>
        <fullName evidence="1">Uncharacterized protein</fullName>
    </submittedName>
</protein>
<dbReference type="EMBL" id="JBHRYO010000002">
    <property type="protein sequence ID" value="MFC3757944.1"/>
    <property type="molecule type" value="Genomic_DNA"/>
</dbReference>
<comment type="caution">
    <text evidence="1">The sequence shown here is derived from an EMBL/GenBank/DDBJ whole genome shotgun (WGS) entry which is preliminary data.</text>
</comment>
<gene>
    <name evidence="1" type="ORF">ACFONJ_18340</name>
</gene>
<dbReference type="Proteomes" id="UP001595735">
    <property type="component" value="Unassembled WGS sequence"/>
</dbReference>
<evidence type="ECO:0000313" key="2">
    <source>
        <dbReference type="Proteomes" id="UP001595735"/>
    </source>
</evidence>
<sequence length="111" mass="13082">MKYKEDIIIILDSIVDDYYFLWECFHDYVQYGNSEEKLSTFSEALKEAYTHQLLNFFKGEKFNGDEILIQEFSLNDGVIKELLDYNNESQTEILLTTSEQGIAFLEQDNIN</sequence>
<keyword evidence="2" id="KW-1185">Reference proteome</keyword>